<dbReference type="GO" id="GO:0004672">
    <property type="term" value="F:protein kinase activity"/>
    <property type="evidence" value="ECO:0007669"/>
    <property type="project" value="InterPro"/>
</dbReference>
<evidence type="ECO:0000256" key="18">
    <source>
        <dbReference type="ARBA" id="ARBA00023128"/>
    </source>
</evidence>
<evidence type="ECO:0000256" key="7">
    <source>
        <dbReference type="ARBA" id="ARBA00022660"/>
    </source>
</evidence>
<keyword evidence="11" id="KW-0547">Nucleotide-binding</keyword>
<dbReference type="GO" id="GO:0005743">
    <property type="term" value="C:mitochondrial inner membrane"/>
    <property type="evidence" value="ECO:0007669"/>
    <property type="project" value="UniProtKB-SubCell"/>
</dbReference>
<keyword evidence="20" id="KW-0804">Transcription</keyword>
<feature type="compositionally biased region" description="Basic and acidic residues" evidence="22">
    <location>
        <begin position="389"/>
        <end position="402"/>
    </location>
</feature>
<comment type="similarity">
    <text evidence="3">Belongs to the UQCRQ/QCR8 family.</text>
</comment>
<dbReference type="SMART" id="SM01019">
    <property type="entry name" value="B3"/>
    <property type="match status" value="1"/>
</dbReference>
<feature type="region of interest" description="Disordered" evidence="22">
    <location>
        <begin position="1091"/>
        <end position="1112"/>
    </location>
</feature>
<dbReference type="InterPro" id="IPR003591">
    <property type="entry name" value="Leu-rich_rpt_typical-subtyp"/>
</dbReference>
<evidence type="ECO:0000256" key="13">
    <source>
        <dbReference type="ARBA" id="ARBA00022840"/>
    </source>
</evidence>
<dbReference type="FunFam" id="1.10.510.10:FF:000095">
    <property type="entry name" value="protein STRUBBELIG-RECEPTOR FAMILY 8"/>
    <property type="match status" value="1"/>
</dbReference>
<dbReference type="PANTHER" id="PTHR48010">
    <property type="entry name" value="OS05G0588300 PROTEIN"/>
    <property type="match status" value="1"/>
</dbReference>
<evidence type="ECO:0000256" key="14">
    <source>
        <dbReference type="ARBA" id="ARBA00022982"/>
    </source>
</evidence>
<evidence type="ECO:0000256" key="8">
    <source>
        <dbReference type="ARBA" id="ARBA00022692"/>
    </source>
</evidence>
<dbReference type="FunFam" id="3.30.200.20:FF:000307">
    <property type="entry name" value="pollen receptor-like kinase 1"/>
    <property type="match status" value="1"/>
</dbReference>
<keyword evidence="5" id="KW-0597">Phosphoprotein</keyword>
<keyword evidence="16" id="KW-0805">Transcription regulation</keyword>
<keyword evidence="7" id="KW-0679">Respiratory chain</keyword>
<dbReference type="PROSITE" id="PS50863">
    <property type="entry name" value="B3"/>
    <property type="match status" value="1"/>
</dbReference>
<dbReference type="GO" id="GO:0006122">
    <property type="term" value="P:mitochondrial electron transport, ubiquinol to cytochrome c"/>
    <property type="evidence" value="ECO:0007669"/>
    <property type="project" value="InterPro"/>
</dbReference>
<evidence type="ECO:0000259" key="24">
    <source>
        <dbReference type="PROSITE" id="PS50011"/>
    </source>
</evidence>
<dbReference type="PROSITE" id="PS51450">
    <property type="entry name" value="LRR"/>
    <property type="match status" value="1"/>
</dbReference>
<dbReference type="GO" id="GO:0003677">
    <property type="term" value="F:DNA binding"/>
    <property type="evidence" value="ECO:0007669"/>
    <property type="project" value="UniProtKB-KW"/>
</dbReference>
<dbReference type="OrthoDB" id="69842at2759"/>
<feature type="compositionally biased region" description="Basic and acidic residues" evidence="22">
    <location>
        <begin position="1093"/>
        <end position="1104"/>
    </location>
</feature>
<sequence length="1112" mass="123840">MGKQPVKLKAVVYALSPFQQKVMPGLWKDLPGKIHHKISENWISASLLLAPLIGVHLYVKQYQEHEKPRSLYDLEAVNTDAFKFQTVVVTSSTVSFTISLRPAPQSPIPLRPAPFCQNPRFLFLFNLRFGSAVFILQSMAKDNNANSYEEARKQRVLENKKRFEDLGILNISRGLSDIAKPEKKVQVLRARRIPNATYVLEPRRSSRVRNPVQSYHDDLVVELPSLRKRSRSSSSSWASYLARPIEEVKVASYEERTQAYKAAEKLQSNLQSGNPSFIKSMVRSHVYSCFWLGLPNRFCEVHLPKSTVEMVLEDEEGGEYDAVFISKRAGLSGGWRAFALEHKLDDGDALVFDLVESTKFKVYIVKASQYPSQGIESDEREENDDEEEIQHKPAERGKKKDSANSPEEVPASDGITKGETMKPSRRNTRSCGITAHQSAFRRGFVRLIDCKVRGVVGEFKLLGSWLRLRSRFPVVRGSSTYRDAIVFDQQLLQATFVAQAIGDLSSDEQTLLAFTNSVPHGRMINWNPASPMCSSWVGIICSKGVGPRVVAVRLPGFGLTGPIPEKTLGKLDALMVLSLRANFLNGSLPSDLASLPSLQYLFLQNNNFSGHIPTTFSHQLNVLDLSNNSFSGVVPAVFQNLTQLIGLNLQNNFLSGPVPNFRLPRLQHLNLSNNQLDGSIPSSLKSFPKSSFEGNSLLCGLPLMSCSPLQPPSNVPDALSAKNKSHKKLKSGVIIAIAASGAVSLSIVAIFIFLCCLKKKERDPRCAPKGKPLNRGRNDKPSEEFGSGVQEAEKNKLVFFEGCSYNFDLEDLLRASAEVMGKGSFGTAYKAILEESTTVVVKRLKDVIVGKREFEQQMETIGRVGQQHPNVTPLRAYYYSKDEKLLVYDFFSRGSLSTLLHVNKAIGGTSMDWETRVKIALAAAKGISHIHHMGGAKFTHGNIKSSNILLNQDFDVCVSDFGLAPLMSFSGAPNQPGYRAPEVIESRKHTHKSDVYSFGVLLLEMLTGKLPIQSPRRGDDLVDLPRWVQSVVREEWTAEVFDADLMRFQSAEEEMVQMLQIAMACVARVPEMRPNMDEVVRMLEEVQNAYSENVKKSDSRKDSDVTTTTTTP</sequence>
<feature type="domain" description="Protein kinase" evidence="24">
    <location>
        <begin position="814"/>
        <end position="1091"/>
    </location>
</feature>
<feature type="domain" description="TF-B3" evidence="25">
    <location>
        <begin position="277"/>
        <end position="368"/>
    </location>
</feature>
<keyword evidence="21" id="KW-0539">Nucleus</keyword>
<evidence type="ECO:0000256" key="17">
    <source>
        <dbReference type="ARBA" id="ARBA00023125"/>
    </source>
</evidence>
<dbReference type="GO" id="GO:0005524">
    <property type="term" value="F:ATP binding"/>
    <property type="evidence" value="ECO:0007669"/>
    <property type="project" value="UniProtKB-KW"/>
</dbReference>
<proteinExistence type="inferred from homology"/>
<comment type="subcellular location">
    <subcellularLocation>
        <location evidence="2">Mitochondrion inner membrane</location>
        <topology evidence="2">Single-pass membrane protein</topology>
    </subcellularLocation>
    <subcellularLocation>
        <location evidence="1">Nucleus</location>
    </subcellularLocation>
</comment>
<dbReference type="SMART" id="SM00369">
    <property type="entry name" value="LRR_TYP"/>
    <property type="match status" value="3"/>
</dbReference>
<keyword evidence="14" id="KW-0249">Electron transport</keyword>
<dbReference type="GO" id="GO:0045275">
    <property type="term" value="C:respiratory chain complex III"/>
    <property type="evidence" value="ECO:0007669"/>
    <property type="project" value="InterPro"/>
</dbReference>
<dbReference type="InterPro" id="IPR020101">
    <property type="entry name" value="Cyt_b-c1_8-plants"/>
</dbReference>
<evidence type="ECO:0008006" key="28">
    <source>
        <dbReference type="Google" id="ProtNLM"/>
    </source>
</evidence>
<reference evidence="26 27" key="1">
    <citation type="submission" date="2018-04" db="EMBL/GenBank/DDBJ databases">
        <authorList>
            <person name="Vogel A."/>
        </authorList>
    </citation>
    <scope>NUCLEOTIDE SEQUENCE [LARGE SCALE GENOMIC DNA]</scope>
</reference>
<dbReference type="Gene3D" id="1.20.5.210">
    <property type="entry name" value="Cytochrome b-c1 complex subunit 8"/>
    <property type="match status" value="1"/>
</dbReference>
<dbReference type="InterPro" id="IPR011009">
    <property type="entry name" value="Kinase-like_dom_sf"/>
</dbReference>
<evidence type="ECO:0000256" key="11">
    <source>
        <dbReference type="ARBA" id="ARBA00022741"/>
    </source>
</evidence>
<dbReference type="GO" id="GO:0005634">
    <property type="term" value="C:nucleus"/>
    <property type="evidence" value="ECO:0007669"/>
    <property type="project" value="UniProtKB-SubCell"/>
</dbReference>
<keyword evidence="13" id="KW-0067">ATP-binding</keyword>
<name>A0A484NKY4_9ASTE</name>
<keyword evidence="4" id="KW-0813">Transport</keyword>
<evidence type="ECO:0000256" key="12">
    <source>
        <dbReference type="ARBA" id="ARBA00022792"/>
    </source>
</evidence>
<dbReference type="InterPro" id="IPR036642">
    <property type="entry name" value="Cyt_bc1_su8_sf"/>
</dbReference>
<evidence type="ECO:0000256" key="2">
    <source>
        <dbReference type="ARBA" id="ARBA00004434"/>
    </source>
</evidence>
<keyword evidence="10" id="KW-0677">Repeat</keyword>
<dbReference type="Pfam" id="PF02362">
    <property type="entry name" value="B3"/>
    <property type="match status" value="1"/>
</dbReference>
<dbReference type="CDD" id="cd14066">
    <property type="entry name" value="STKc_IRAK"/>
    <property type="match status" value="1"/>
</dbReference>
<keyword evidence="8 23" id="KW-0812">Transmembrane</keyword>
<evidence type="ECO:0000256" key="22">
    <source>
        <dbReference type="SAM" id="MobiDB-lite"/>
    </source>
</evidence>
<dbReference type="GO" id="GO:0051707">
    <property type="term" value="P:response to other organism"/>
    <property type="evidence" value="ECO:0007669"/>
    <property type="project" value="UniProtKB-ARBA"/>
</dbReference>
<keyword evidence="27" id="KW-1185">Reference proteome</keyword>
<dbReference type="InterPro" id="IPR050994">
    <property type="entry name" value="At_inactive_RLKs"/>
</dbReference>
<evidence type="ECO:0000313" key="26">
    <source>
        <dbReference type="EMBL" id="VFR01986.1"/>
    </source>
</evidence>
<evidence type="ECO:0000313" key="27">
    <source>
        <dbReference type="Proteomes" id="UP000595140"/>
    </source>
</evidence>
<dbReference type="InterPro" id="IPR032675">
    <property type="entry name" value="LRR_dom_sf"/>
</dbReference>
<keyword evidence="15 23" id="KW-1133">Transmembrane helix</keyword>
<evidence type="ECO:0000256" key="9">
    <source>
        <dbReference type="ARBA" id="ARBA00022729"/>
    </source>
</evidence>
<feature type="region of interest" description="Disordered" evidence="22">
    <location>
        <begin position="763"/>
        <end position="788"/>
    </location>
</feature>
<keyword evidence="9" id="KW-0732">Signal</keyword>
<gene>
    <name evidence="26" type="ORF">CCAM_LOCUS43761</name>
</gene>
<keyword evidence="12" id="KW-0999">Mitochondrion inner membrane</keyword>
<dbReference type="FunFam" id="3.80.10.10:FF:000234">
    <property type="entry name" value="Probable inactive receptor kinase RLK902"/>
    <property type="match status" value="1"/>
</dbReference>
<feature type="transmembrane region" description="Helical" evidence="23">
    <location>
        <begin position="732"/>
        <end position="754"/>
    </location>
</feature>
<dbReference type="Pfam" id="PF13855">
    <property type="entry name" value="LRR_8"/>
    <property type="match status" value="1"/>
</dbReference>
<dbReference type="SUPFAM" id="SSF56112">
    <property type="entry name" value="Protein kinase-like (PK-like)"/>
    <property type="match status" value="1"/>
</dbReference>
<dbReference type="PANTHER" id="PTHR48010:SF59">
    <property type="entry name" value="PROTEIN KINASE DOMAIN-CONTAINING PROTEIN"/>
    <property type="match status" value="1"/>
</dbReference>
<evidence type="ECO:0000256" key="6">
    <source>
        <dbReference type="ARBA" id="ARBA00022614"/>
    </source>
</evidence>
<dbReference type="Gene3D" id="3.80.10.10">
    <property type="entry name" value="Ribonuclease Inhibitor"/>
    <property type="match status" value="2"/>
</dbReference>
<dbReference type="Gene3D" id="1.10.510.10">
    <property type="entry name" value="Transferase(Phosphotransferase) domain 1"/>
    <property type="match status" value="1"/>
</dbReference>
<protein>
    <recommendedName>
        <fullName evidence="28">Protein kinase domain-containing protein</fullName>
    </recommendedName>
</protein>
<keyword evidence="17" id="KW-0238">DNA-binding</keyword>
<evidence type="ECO:0000256" key="23">
    <source>
        <dbReference type="SAM" id="Phobius"/>
    </source>
</evidence>
<evidence type="ECO:0000256" key="21">
    <source>
        <dbReference type="ARBA" id="ARBA00023242"/>
    </source>
</evidence>
<dbReference type="Pfam" id="PF10890">
    <property type="entry name" value="Cyt_b-c1_8"/>
    <property type="match status" value="1"/>
</dbReference>
<dbReference type="Gene3D" id="2.40.330.10">
    <property type="entry name" value="DNA-binding pseudobarrel domain"/>
    <property type="match status" value="1"/>
</dbReference>
<accession>A0A484NKY4</accession>
<dbReference type="PRINTS" id="PR00019">
    <property type="entry name" value="LEURICHRPT"/>
</dbReference>
<keyword evidence="6" id="KW-0433">Leucine-rich repeat</keyword>
<evidence type="ECO:0000256" key="10">
    <source>
        <dbReference type="ARBA" id="ARBA00022737"/>
    </source>
</evidence>
<evidence type="ECO:0000256" key="19">
    <source>
        <dbReference type="ARBA" id="ARBA00023136"/>
    </source>
</evidence>
<dbReference type="CDD" id="cd10017">
    <property type="entry name" value="B3_DNA"/>
    <property type="match status" value="1"/>
</dbReference>
<dbReference type="Gene3D" id="3.30.200.20">
    <property type="entry name" value="Phosphorylase Kinase, domain 1"/>
    <property type="match status" value="1"/>
</dbReference>
<dbReference type="InterPro" id="IPR001611">
    <property type="entry name" value="Leu-rich_rpt"/>
</dbReference>
<dbReference type="SUPFAM" id="SSF52058">
    <property type="entry name" value="L domain-like"/>
    <property type="match status" value="1"/>
</dbReference>
<evidence type="ECO:0000256" key="4">
    <source>
        <dbReference type="ARBA" id="ARBA00022448"/>
    </source>
</evidence>
<feature type="region of interest" description="Disordered" evidence="22">
    <location>
        <begin position="374"/>
        <end position="430"/>
    </location>
</feature>
<dbReference type="InterPro" id="IPR015300">
    <property type="entry name" value="DNA-bd_pseudobarrel_sf"/>
</dbReference>
<evidence type="ECO:0000256" key="1">
    <source>
        <dbReference type="ARBA" id="ARBA00004123"/>
    </source>
</evidence>
<dbReference type="GO" id="GO:0006952">
    <property type="term" value="P:defense response"/>
    <property type="evidence" value="ECO:0007669"/>
    <property type="project" value="UniProtKB-ARBA"/>
</dbReference>
<dbReference type="InterPro" id="IPR013210">
    <property type="entry name" value="LRR_N_plant-typ"/>
</dbReference>
<dbReference type="Pfam" id="PF07714">
    <property type="entry name" value="PK_Tyr_Ser-Thr"/>
    <property type="match status" value="1"/>
</dbReference>
<dbReference type="Proteomes" id="UP000595140">
    <property type="component" value="Unassembled WGS sequence"/>
</dbReference>
<evidence type="ECO:0000256" key="16">
    <source>
        <dbReference type="ARBA" id="ARBA00023015"/>
    </source>
</evidence>
<evidence type="ECO:0000256" key="20">
    <source>
        <dbReference type="ARBA" id="ARBA00023163"/>
    </source>
</evidence>
<evidence type="ECO:0000256" key="3">
    <source>
        <dbReference type="ARBA" id="ARBA00007668"/>
    </source>
</evidence>
<dbReference type="Pfam" id="PF00560">
    <property type="entry name" value="LRR_1"/>
    <property type="match status" value="1"/>
</dbReference>
<evidence type="ECO:0000256" key="15">
    <source>
        <dbReference type="ARBA" id="ARBA00022989"/>
    </source>
</evidence>
<dbReference type="AlphaFoldDB" id="A0A484NKY4"/>
<keyword evidence="18" id="KW-0496">Mitochondrion</keyword>
<dbReference type="EMBL" id="OOIL02006792">
    <property type="protein sequence ID" value="VFR01986.1"/>
    <property type="molecule type" value="Genomic_DNA"/>
</dbReference>
<evidence type="ECO:0000256" key="5">
    <source>
        <dbReference type="ARBA" id="ARBA00022553"/>
    </source>
</evidence>
<dbReference type="SUPFAM" id="SSF101936">
    <property type="entry name" value="DNA-binding pseudobarrel domain"/>
    <property type="match status" value="1"/>
</dbReference>
<dbReference type="Pfam" id="PF08263">
    <property type="entry name" value="LRRNT_2"/>
    <property type="match status" value="1"/>
</dbReference>
<keyword evidence="19 23" id="KW-0472">Membrane</keyword>
<dbReference type="PROSITE" id="PS50011">
    <property type="entry name" value="PROTEIN_KINASE_DOM"/>
    <property type="match status" value="1"/>
</dbReference>
<dbReference type="InterPro" id="IPR001245">
    <property type="entry name" value="Ser-Thr/Tyr_kinase_cat_dom"/>
</dbReference>
<evidence type="ECO:0000259" key="25">
    <source>
        <dbReference type="PROSITE" id="PS50863"/>
    </source>
</evidence>
<dbReference type="InterPro" id="IPR003340">
    <property type="entry name" value="B3_DNA-bd"/>
</dbReference>
<feature type="compositionally biased region" description="Acidic residues" evidence="22">
    <location>
        <begin position="376"/>
        <end position="388"/>
    </location>
</feature>
<dbReference type="InterPro" id="IPR000719">
    <property type="entry name" value="Prot_kinase_dom"/>
</dbReference>
<organism evidence="26 27">
    <name type="scientific">Cuscuta campestris</name>
    <dbReference type="NCBI Taxonomy" id="132261"/>
    <lineage>
        <taxon>Eukaryota</taxon>
        <taxon>Viridiplantae</taxon>
        <taxon>Streptophyta</taxon>
        <taxon>Embryophyta</taxon>
        <taxon>Tracheophyta</taxon>
        <taxon>Spermatophyta</taxon>
        <taxon>Magnoliopsida</taxon>
        <taxon>eudicotyledons</taxon>
        <taxon>Gunneridae</taxon>
        <taxon>Pentapetalae</taxon>
        <taxon>asterids</taxon>
        <taxon>lamiids</taxon>
        <taxon>Solanales</taxon>
        <taxon>Convolvulaceae</taxon>
        <taxon>Cuscuteae</taxon>
        <taxon>Cuscuta</taxon>
        <taxon>Cuscuta subgen. Grammica</taxon>
        <taxon>Cuscuta sect. Cleistogrammica</taxon>
    </lineage>
</organism>